<dbReference type="InterPro" id="IPR036412">
    <property type="entry name" value="HAD-like_sf"/>
</dbReference>
<dbReference type="Gene3D" id="1.10.150.520">
    <property type="match status" value="1"/>
</dbReference>
<dbReference type="GO" id="GO:0046872">
    <property type="term" value="F:metal ion binding"/>
    <property type="evidence" value="ECO:0007669"/>
    <property type="project" value="UniProtKB-KW"/>
</dbReference>
<dbReference type="InterPro" id="IPR041492">
    <property type="entry name" value="HAD_2"/>
</dbReference>
<dbReference type="GO" id="GO:0016791">
    <property type="term" value="F:phosphatase activity"/>
    <property type="evidence" value="ECO:0007669"/>
    <property type="project" value="TreeGrafter"/>
</dbReference>
<evidence type="ECO:0000313" key="5">
    <source>
        <dbReference type="EMBL" id="OGH74324.1"/>
    </source>
</evidence>
<keyword evidence="3" id="KW-0378">Hydrolase</keyword>
<dbReference type="STRING" id="1798692.A3G00_02630"/>
<dbReference type="Proteomes" id="UP000178347">
    <property type="component" value="Unassembled WGS sequence"/>
</dbReference>
<evidence type="ECO:0000256" key="4">
    <source>
        <dbReference type="ARBA" id="ARBA00022842"/>
    </source>
</evidence>
<accession>A0A1F6MRN5</accession>
<dbReference type="NCBIfam" id="TIGR01662">
    <property type="entry name" value="HAD-SF-IIIA"/>
    <property type="match status" value="1"/>
</dbReference>
<dbReference type="SFLD" id="SFLDG01129">
    <property type="entry name" value="C1.5:_HAD__Beta-PGM__Phosphata"/>
    <property type="match status" value="1"/>
</dbReference>
<evidence type="ECO:0000256" key="1">
    <source>
        <dbReference type="ARBA" id="ARBA00001946"/>
    </source>
</evidence>
<name>A0A1F6MRN5_9BACT</name>
<evidence type="ECO:0000256" key="3">
    <source>
        <dbReference type="ARBA" id="ARBA00022801"/>
    </source>
</evidence>
<comment type="cofactor">
    <cofactor evidence="1">
        <name>Mg(2+)</name>
        <dbReference type="ChEBI" id="CHEBI:18420"/>
    </cofactor>
</comment>
<dbReference type="EMBL" id="MFQN01000019">
    <property type="protein sequence ID" value="OGH74324.1"/>
    <property type="molecule type" value="Genomic_DNA"/>
</dbReference>
<keyword evidence="2" id="KW-0479">Metal-binding</keyword>
<evidence type="ECO:0008006" key="7">
    <source>
        <dbReference type="Google" id="ProtNLM"/>
    </source>
</evidence>
<evidence type="ECO:0000256" key="2">
    <source>
        <dbReference type="ARBA" id="ARBA00022723"/>
    </source>
</evidence>
<dbReference type="InterPro" id="IPR006439">
    <property type="entry name" value="HAD-SF_hydro_IA"/>
</dbReference>
<sequence>MIKLVVFDLDDTLYNEKEYVLSGFKAVANFLSKTTNIAPQEIYAALVESFVLHGRGKNFEYFFEKYNLPKVDCDLLVKIYREHTPDIKLFVESELVLEHLKKKFTLAILTNGWEDAQRNKVFALKLGHYFDSIFFAQEKGLEFRKPDPRCFLNILRHYKFKPEEVLMVGDDLFSDIEGADRLGFGAFHIRHQSDLLKLIHLY</sequence>
<dbReference type="PANTHER" id="PTHR46470:SF2">
    <property type="entry name" value="GLYCERALDEHYDE 3-PHOSPHATE PHOSPHATASE"/>
    <property type="match status" value="1"/>
</dbReference>
<comment type="caution">
    <text evidence="5">The sequence shown here is derived from an EMBL/GenBank/DDBJ whole genome shotgun (WGS) entry which is preliminary data.</text>
</comment>
<proteinExistence type="predicted"/>
<dbReference type="NCBIfam" id="TIGR01549">
    <property type="entry name" value="HAD-SF-IA-v1"/>
    <property type="match status" value="1"/>
</dbReference>
<protein>
    <recommendedName>
        <fullName evidence="7">HAD family hydrolase</fullName>
    </recommendedName>
</protein>
<organism evidence="5 6">
    <name type="scientific">Candidatus Magasanikbacteria bacterium RIFCSPLOWO2_12_FULL_43_12</name>
    <dbReference type="NCBI Taxonomy" id="1798692"/>
    <lineage>
        <taxon>Bacteria</taxon>
        <taxon>Candidatus Magasanikiibacteriota</taxon>
    </lineage>
</organism>
<gene>
    <name evidence="5" type="ORF">A3G00_02630</name>
</gene>
<dbReference type="SUPFAM" id="SSF56784">
    <property type="entry name" value="HAD-like"/>
    <property type="match status" value="1"/>
</dbReference>
<dbReference type="InterPro" id="IPR051400">
    <property type="entry name" value="HAD-like_hydrolase"/>
</dbReference>
<dbReference type="PANTHER" id="PTHR46470">
    <property type="entry name" value="N-ACYLNEURAMINATE-9-PHOSPHATASE"/>
    <property type="match status" value="1"/>
</dbReference>
<evidence type="ECO:0000313" key="6">
    <source>
        <dbReference type="Proteomes" id="UP000178347"/>
    </source>
</evidence>
<dbReference type="Gene3D" id="3.40.50.1000">
    <property type="entry name" value="HAD superfamily/HAD-like"/>
    <property type="match status" value="1"/>
</dbReference>
<dbReference type="SFLD" id="SFLDS00003">
    <property type="entry name" value="Haloacid_Dehalogenase"/>
    <property type="match status" value="1"/>
</dbReference>
<reference evidence="5 6" key="1">
    <citation type="journal article" date="2016" name="Nat. Commun.">
        <title>Thousands of microbial genomes shed light on interconnected biogeochemical processes in an aquifer system.</title>
        <authorList>
            <person name="Anantharaman K."/>
            <person name="Brown C.T."/>
            <person name="Hug L.A."/>
            <person name="Sharon I."/>
            <person name="Castelle C.J."/>
            <person name="Probst A.J."/>
            <person name="Thomas B.C."/>
            <person name="Singh A."/>
            <person name="Wilkins M.J."/>
            <person name="Karaoz U."/>
            <person name="Brodie E.L."/>
            <person name="Williams K.H."/>
            <person name="Hubbard S.S."/>
            <person name="Banfield J.F."/>
        </authorList>
    </citation>
    <scope>NUCLEOTIDE SEQUENCE [LARGE SCALE GENOMIC DNA]</scope>
</reference>
<keyword evidence="4" id="KW-0460">Magnesium</keyword>
<dbReference type="AlphaFoldDB" id="A0A1F6MRN5"/>
<dbReference type="Pfam" id="PF13419">
    <property type="entry name" value="HAD_2"/>
    <property type="match status" value="1"/>
</dbReference>
<dbReference type="InterPro" id="IPR006549">
    <property type="entry name" value="HAD-SF_hydro_IIIA"/>
</dbReference>
<dbReference type="InterPro" id="IPR023214">
    <property type="entry name" value="HAD_sf"/>
</dbReference>
<dbReference type="GO" id="GO:0044281">
    <property type="term" value="P:small molecule metabolic process"/>
    <property type="evidence" value="ECO:0007669"/>
    <property type="project" value="UniProtKB-ARBA"/>
</dbReference>